<dbReference type="GO" id="GO:0016705">
    <property type="term" value="F:oxidoreductase activity, acting on paired donors, with incorporation or reduction of molecular oxygen"/>
    <property type="evidence" value="ECO:0007669"/>
    <property type="project" value="InterPro"/>
</dbReference>
<comment type="similarity">
    <text evidence="2">Belongs to the cytochrome P450 family.</text>
</comment>
<feature type="transmembrane region" description="Helical" evidence="8">
    <location>
        <begin position="137"/>
        <end position="161"/>
    </location>
</feature>
<keyword evidence="8" id="KW-0812">Transmembrane</keyword>
<evidence type="ECO:0000313" key="10">
    <source>
        <dbReference type="Proteomes" id="UP000288716"/>
    </source>
</evidence>
<evidence type="ECO:0000313" key="9">
    <source>
        <dbReference type="EMBL" id="RWS22195.1"/>
    </source>
</evidence>
<evidence type="ECO:0000256" key="5">
    <source>
        <dbReference type="ARBA" id="ARBA00023002"/>
    </source>
</evidence>
<evidence type="ECO:0000256" key="1">
    <source>
        <dbReference type="ARBA" id="ARBA00001971"/>
    </source>
</evidence>
<keyword evidence="8" id="KW-0472">Membrane</keyword>
<keyword evidence="6" id="KW-0408">Iron</keyword>
<evidence type="ECO:0000256" key="2">
    <source>
        <dbReference type="ARBA" id="ARBA00010617"/>
    </source>
</evidence>
<dbReference type="GO" id="GO:0004497">
    <property type="term" value="F:monooxygenase activity"/>
    <property type="evidence" value="ECO:0007669"/>
    <property type="project" value="UniProtKB-KW"/>
</dbReference>
<keyword evidence="7" id="KW-0503">Monooxygenase</keyword>
<comment type="cofactor">
    <cofactor evidence="1">
        <name>heme</name>
        <dbReference type="ChEBI" id="CHEBI:30413"/>
    </cofactor>
</comment>
<gene>
    <name evidence="9" type="ORF">B4U80_11679</name>
</gene>
<dbReference type="PANTHER" id="PTHR24291">
    <property type="entry name" value="CYTOCHROME P450 FAMILY 4"/>
    <property type="match status" value="1"/>
</dbReference>
<dbReference type="PANTHER" id="PTHR24291:SF50">
    <property type="entry name" value="BIFUNCTIONAL ALBAFLAVENONE MONOOXYGENASE_TERPENE SYNTHASE"/>
    <property type="match status" value="1"/>
</dbReference>
<evidence type="ECO:0000256" key="6">
    <source>
        <dbReference type="ARBA" id="ARBA00023004"/>
    </source>
</evidence>
<organism evidence="9 10">
    <name type="scientific">Leptotrombidium deliense</name>
    <dbReference type="NCBI Taxonomy" id="299467"/>
    <lineage>
        <taxon>Eukaryota</taxon>
        <taxon>Metazoa</taxon>
        <taxon>Ecdysozoa</taxon>
        <taxon>Arthropoda</taxon>
        <taxon>Chelicerata</taxon>
        <taxon>Arachnida</taxon>
        <taxon>Acari</taxon>
        <taxon>Acariformes</taxon>
        <taxon>Trombidiformes</taxon>
        <taxon>Prostigmata</taxon>
        <taxon>Anystina</taxon>
        <taxon>Parasitengona</taxon>
        <taxon>Trombiculoidea</taxon>
        <taxon>Trombiculidae</taxon>
        <taxon>Leptotrombidium</taxon>
    </lineage>
</organism>
<dbReference type="GO" id="GO:0020037">
    <property type="term" value="F:heme binding"/>
    <property type="evidence" value="ECO:0007669"/>
    <property type="project" value="InterPro"/>
</dbReference>
<comment type="caution">
    <text evidence="9">The sequence shown here is derived from an EMBL/GenBank/DDBJ whole genome shotgun (WGS) entry which is preliminary data.</text>
</comment>
<evidence type="ECO:0000256" key="4">
    <source>
        <dbReference type="ARBA" id="ARBA00022723"/>
    </source>
</evidence>
<evidence type="ECO:0000256" key="7">
    <source>
        <dbReference type="ARBA" id="ARBA00023033"/>
    </source>
</evidence>
<keyword evidence="4" id="KW-0479">Metal-binding</keyword>
<dbReference type="InterPro" id="IPR036396">
    <property type="entry name" value="Cyt_P450_sf"/>
</dbReference>
<dbReference type="GO" id="GO:0005506">
    <property type="term" value="F:iron ion binding"/>
    <property type="evidence" value="ECO:0007669"/>
    <property type="project" value="InterPro"/>
</dbReference>
<reference evidence="9 10" key="1">
    <citation type="journal article" date="2018" name="Gigascience">
        <title>Genomes of trombidid mites reveal novel predicted allergens and laterally-transferred genes associated with secondary metabolism.</title>
        <authorList>
            <person name="Dong X."/>
            <person name="Chaisiri K."/>
            <person name="Xia D."/>
            <person name="Armstrong S.D."/>
            <person name="Fang Y."/>
            <person name="Donnelly M.J."/>
            <person name="Kadowaki T."/>
            <person name="McGarry J.W."/>
            <person name="Darby A.C."/>
            <person name="Makepeace B.L."/>
        </authorList>
    </citation>
    <scope>NUCLEOTIDE SEQUENCE [LARGE SCALE GENOMIC DNA]</scope>
    <source>
        <strain evidence="9">UoL-UT</strain>
    </source>
</reference>
<keyword evidence="5" id="KW-0560">Oxidoreductase</keyword>
<evidence type="ECO:0000256" key="8">
    <source>
        <dbReference type="SAM" id="Phobius"/>
    </source>
</evidence>
<dbReference type="Gene3D" id="1.10.630.10">
    <property type="entry name" value="Cytochrome P450"/>
    <property type="match status" value="1"/>
</dbReference>
<accession>A0A443S3X4</accession>
<dbReference type="InterPro" id="IPR050196">
    <property type="entry name" value="Cytochrome_P450_Monoox"/>
</dbReference>
<protein>
    <submittedName>
        <fullName evidence="9">Uncharacterized protein</fullName>
    </submittedName>
</protein>
<proteinExistence type="inferred from homology"/>
<sequence length="185" mass="21383">MHLLNTIDSMVDKTFDVTHMIAQHVCLTTIDVLTGIYNRDFLWNEIDNVLDFIHLTQKAATTRIVNPFLWSDFIYALTQKGKELQLKYNCFIKTFEALKNKDVIAGNKDDIYSLIDQINKLRQYDSTINDITPIHELLGFLIAGYETSALTIIAALFFMGVDEEVQNKAREEIKLIFEENKNEDL</sequence>
<dbReference type="VEuPathDB" id="VectorBase:LDEU009845"/>
<dbReference type="SUPFAM" id="SSF48264">
    <property type="entry name" value="Cytochrome P450"/>
    <property type="match status" value="1"/>
</dbReference>
<dbReference type="EMBL" id="NCKV01009530">
    <property type="protein sequence ID" value="RWS22195.1"/>
    <property type="molecule type" value="Genomic_DNA"/>
</dbReference>
<dbReference type="Proteomes" id="UP000288716">
    <property type="component" value="Unassembled WGS sequence"/>
</dbReference>
<keyword evidence="10" id="KW-1185">Reference proteome</keyword>
<dbReference type="OrthoDB" id="3945418at2759"/>
<dbReference type="AlphaFoldDB" id="A0A443S3X4"/>
<keyword evidence="8" id="KW-1133">Transmembrane helix</keyword>
<evidence type="ECO:0000256" key="3">
    <source>
        <dbReference type="ARBA" id="ARBA00022617"/>
    </source>
</evidence>
<keyword evidence="3" id="KW-0349">Heme</keyword>
<name>A0A443S3X4_9ACAR</name>
<dbReference type="Pfam" id="PF00067">
    <property type="entry name" value="p450"/>
    <property type="match status" value="1"/>
</dbReference>
<feature type="non-terminal residue" evidence="9">
    <location>
        <position position="185"/>
    </location>
</feature>
<dbReference type="InterPro" id="IPR001128">
    <property type="entry name" value="Cyt_P450"/>
</dbReference>